<feature type="binding site" description="axial binding residue" evidence="7">
    <location>
        <position position="479"/>
    </location>
    <ligand>
        <name>heme</name>
        <dbReference type="ChEBI" id="CHEBI:30413"/>
    </ligand>
    <ligandPart>
        <name>Fe</name>
        <dbReference type="ChEBI" id="CHEBI:18248"/>
    </ligandPart>
</feature>
<evidence type="ECO:0000256" key="2">
    <source>
        <dbReference type="ARBA" id="ARBA00022617"/>
    </source>
</evidence>
<evidence type="ECO:0000256" key="9">
    <source>
        <dbReference type="SAM" id="Phobius"/>
    </source>
</evidence>
<evidence type="ECO:0008006" key="12">
    <source>
        <dbReference type="Google" id="ProtNLM"/>
    </source>
</evidence>
<name>A0AAN8TDG3_SOLBU</name>
<comment type="caution">
    <text evidence="10">The sequence shown here is derived from an EMBL/GenBank/DDBJ whole genome shotgun (WGS) entry which is preliminary data.</text>
</comment>
<evidence type="ECO:0000256" key="8">
    <source>
        <dbReference type="RuleBase" id="RU000461"/>
    </source>
</evidence>
<gene>
    <name evidence="10" type="ORF">RDI58_020979</name>
</gene>
<dbReference type="PROSITE" id="PS00086">
    <property type="entry name" value="CYTOCHROME_P450"/>
    <property type="match status" value="1"/>
</dbReference>
<comment type="similarity">
    <text evidence="8">Belongs to the cytochrome P450 family.</text>
</comment>
<protein>
    <recommendedName>
        <fullName evidence="12">Cytochrome P450</fullName>
    </recommendedName>
</protein>
<dbReference type="InterPro" id="IPR036396">
    <property type="entry name" value="Cyt_P450_sf"/>
</dbReference>
<evidence type="ECO:0000313" key="10">
    <source>
        <dbReference type="EMBL" id="KAK6783182.1"/>
    </source>
</evidence>
<dbReference type="InterPro" id="IPR001128">
    <property type="entry name" value="Cyt_P450"/>
</dbReference>
<feature type="transmembrane region" description="Helical" evidence="9">
    <location>
        <begin position="33"/>
        <end position="52"/>
    </location>
</feature>
<dbReference type="SUPFAM" id="SSF48264">
    <property type="entry name" value="Cytochrome P450"/>
    <property type="match status" value="1"/>
</dbReference>
<dbReference type="GO" id="GO:0020037">
    <property type="term" value="F:heme binding"/>
    <property type="evidence" value="ECO:0007669"/>
    <property type="project" value="InterPro"/>
</dbReference>
<keyword evidence="3 7" id="KW-0479">Metal-binding</keyword>
<reference evidence="10 11" key="1">
    <citation type="submission" date="2024-02" db="EMBL/GenBank/DDBJ databases">
        <title>de novo genome assembly of Solanum bulbocastanum strain 11H21.</title>
        <authorList>
            <person name="Hosaka A.J."/>
        </authorList>
    </citation>
    <scope>NUCLEOTIDE SEQUENCE [LARGE SCALE GENOMIC DNA]</scope>
    <source>
        <tissue evidence="10">Young leaves</tissue>
    </source>
</reference>
<keyword evidence="4 8" id="KW-0560">Oxidoreductase</keyword>
<dbReference type="PANTHER" id="PTHR47951:SF7">
    <property type="entry name" value="FLAVONOID 3',5'-HYDROXYLASE-LIKE ISOFORM X1"/>
    <property type="match status" value="1"/>
</dbReference>
<keyword evidence="11" id="KW-1185">Reference proteome</keyword>
<dbReference type="PANTHER" id="PTHR47951">
    <property type="entry name" value="OS08G0547900 PROTEIN"/>
    <property type="match status" value="1"/>
</dbReference>
<evidence type="ECO:0000256" key="1">
    <source>
        <dbReference type="ARBA" id="ARBA00001971"/>
    </source>
</evidence>
<keyword evidence="9" id="KW-0812">Transmembrane</keyword>
<sequence>MKFKNLRTGVLPDISIRSAESVFILNMEPLKELFLAALTLSIVFLTILWYKLTSHKEESRLPPGPRGLPIVGFLPFLRTNLHHQLTELSQQYGPIYKLWLGSKLCVVLNSPSLAKEVVRDQDSIFANRDPPIAGLVGTYGGLDIGFSPYGSYWRDMRKVFVREMLSNKNLEACYSLRRHEVRKTIRNVHTKIGNPVDIGELAFVTEMNVVISIIFGSKFVEETEKLSTDGTEFRELVMKYGQVVGKPNISDFFPMLARFDLQGILKEMEALLKLFDSILDPAISECMKMLSDRREGEIQRNEKKHLIQILLELMEQKDIGISLDLVKIKAILVDIVIGGTDTTITTVEWVMSELLNNPEIMSKVQQELKHVVGMNNIVEESHLPNLHYLDAVIKETLRLHPALPLLLPKRPSQSAIVGGYTIPEGTKVFLNVYAIHRDPQVWESPLEFQPERFLSHSTNFDYAGNNMKYLPFGSGRRICAGIPLAEKMLMFILASLLHSFDWKLPEGEIVDLSEGFGLVLKKSEALGHPYSQVTEFQAISVKPRNYKDLDMIFIISEYVF</sequence>
<dbReference type="Pfam" id="PF00067">
    <property type="entry name" value="p450"/>
    <property type="match status" value="1"/>
</dbReference>
<dbReference type="EMBL" id="JBANQN010000008">
    <property type="protein sequence ID" value="KAK6783182.1"/>
    <property type="molecule type" value="Genomic_DNA"/>
</dbReference>
<evidence type="ECO:0000256" key="7">
    <source>
        <dbReference type="PIRSR" id="PIRSR602401-1"/>
    </source>
</evidence>
<proteinExistence type="inferred from homology"/>
<evidence type="ECO:0000256" key="6">
    <source>
        <dbReference type="ARBA" id="ARBA00023033"/>
    </source>
</evidence>
<keyword evidence="9" id="KW-1133">Transmembrane helix</keyword>
<dbReference type="AlphaFoldDB" id="A0AAN8TDG3"/>
<dbReference type="GO" id="GO:0004497">
    <property type="term" value="F:monooxygenase activity"/>
    <property type="evidence" value="ECO:0007669"/>
    <property type="project" value="UniProtKB-KW"/>
</dbReference>
<organism evidence="10 11">
    <name type="scientific">Solanum bulbocastanum</name>
    <name type="common">Wild potato</name>
    <dbReference type="NCBI Taxonomy" id="147425"/>
    <lineage>
        <taxon>Eukaryota</taxon>
        <taxon>Viridiplantae</taxon>
        <taxon>Streptophyta</taxon>
        <taxon>Embryophyta</taxon>
        <taxon>Tracheophyta</taxon>
        <taxon>Spermatophyta</taxon>
        <taxon>Magnoliopsida</taxon>
        <taxon>eudicotyledons</taxon>
        <taxon>Gunneridae</taxon>
        <taxon>Pentapetalae</taxon>
        <taxon>asterids</taxon>
        <taxon>lamiids</taxon>
        <taxon>Solanales</taxon>
        <taxon>Solanaceae</taxon>
        <taxon>Solanoideae</taxon>
        <taxon>Solaneae</taxon>
        <taxon>Solanum</taxon>
    </lineage>
</organism>
<dbReference type="InterPro" id="IPR017972">
    <property type="entry name" value="Cyt_P450_CS"/>
</dbReference>
<dbReference type="InterPro" id="IPR002401">
    <property type="entry name" value="Cyt_P450_E_grp-I"/>
</dbReference>
<evidence type="ECO:0000256" key="3">
    <source>
        <dbReference type="ARBA" id="ARBA00022723"/>
    </source>
</evidence>
<evidence type="ECO:0000313" key="11">
    <source>
        <dbReference type="Proteomes" id="UP001371456"/>
    </source>
</evidence>
<comment type="cofactor">
    <cofactor evidence="1 7">
        <name>heme</name>
        <dbReference type="ChEBI" id="CHEBI:30413"/>
    </cofactor>
</comment>
<keyword evidence="6 8" id="KW-0503">Monooxygenase</keyword>
<accession>A0AAN8TDG3</accession>
<dbReference type="PRINTS" id="PR00463">
    <property type="entry name" value="EP450I"/>
</dbReference>
<dbReference type="Proteomes" id="UP001371456">
    <property type="component" value="Unassembled WGS sequence"/>
</dbReference>
<dbReference type="PRINTS" id="PR00385">
    <property type="entry name" value="P450"/>
</dbReference>
<dbReference type="GO" id="GO:0005506">
    <property type="term" value="F:iron ion binding"/>
    <property type="evidence" value="ECO:0007669"/>
    <property type="project" value="InterPro"/>
</dbReference>
<evidence type="ECO:0000256" key="4">
    <source>
        <dbReference type="ARBA" id="ARBA00023002"/>
    </source>
</evidence>
<dbReference type="Gene3D" id="1.10.630.10">
    <property type="entry name" value="Cytochrome P450"/>
    <property type="match status" value="1"/>
</dbReference>
<evidence type="ECO:0000256" key="5">
    <source>
        <dbReference type="ARBA" id="ARBA00023004"/>
    </source>
</evidence>
<dbReference type="GO" id="GO:0016705">
    <property type="term" value="F:oxidoreductase activity, acting on paired donors, with incorporation or reduction of molecular oxygen"/>
    <property type="evidence" value="ECO:0007669"/>
    <property type="project" value="InterPro"/>
</dbReference>
<keyword evidence="9" id="KW-0472">Membrane</keyword>
<keyword evidence="2 7" id="KW-0349">Heme</keyword>
<keyword evidence="5 7" id="KW-0408">Iron</keyword>
<dbReference type="FunFam" id="1.10.630.10:FF:000026">
    <property type="entry name" value="Cytochrome P450 82C4"/>
    <property type="match status" value="1"/>
</dbReference>